<keyword evidence="6" id="KW-1185">Reference proteome</keyword>
<reference evidence="7" key="2">
    <citation type="submission" date="2025-08" db="UniProtKB">
        <authorList>
            <consortium name="RefSeq"/>
        </authorList>
    </citation>
    <scope>IDENTIFICATION</scope>
    <source>
        <tissue evidence="7">Leaf</tissue>
    </source>
</reference>
<dbReference type="PROSITE" id="PS51999">
    <property type="entry name" value="ZF_GRF"/>
    <property type="match status" value="1"/>
</dbReference>
<protein>
    <submittedName>
        <fullName evidence="7">Uncharacterized protein LOC104709209</fullName>
    </submittedName>
</protein>
<dbReference type="Proteomes" id="UP000694864">
    <property type="component" value="Chromosome 8"/>
</dbReference>
<organism evidence="6 7">
    <name type="scientific">Camelina sativa</name>
    <name type="common">False flax</name>
    <name type="synonym">Myagrum sativum</name>
    <dbReference type="NCBI Taxonomy" id="90675"/>
    <lineage>
        <taxon>Eukaryota</taxon>
        <taxon>Viridiplantae</taxon>
        <taxon>Streptophyta</taxon>
        <taxon>Embryophyta</taxon>
        <taxon>Tracheophyta</taxon>
        <taxon>Spermatophyta</taxon>
        <taxon>Magnoliopsida</taxon>
        <taxon>eudicotyledons</taxon>
        <taxon>Gunneridae</taxon>
        <taxon>Pentapetalae</taxon>
        <taxon>rosids</taxon>
        <taxon>malvids</taxon>
        <taxon>Brassicales</taxon>
        <taxon>Brassicaceae</taxon>
        <taxon>Camelineae</taxon>
        <taxon>Camelina</taxon>
    </lineage>
</organism>
<dbReference type="InterPro" id="IPR010666">
    <property type="entry name" value="Znf_GRF"/>
</dbReference>
<gene>
    <name evidence="7" type="primary">LOC104709209</name>
</gene>
<reference evidence="6" key="1">
    <citation type="journal article" date="2014" name="Nat. Commun.">
        <title>The emerging biofuel crop Camelina sativa retains a highly undifferentiated hexaploid genome structure.</title>
        <authorList>
            <person name="Kagale S."/>
            <person name="Koh C."/>
            <person name="Nixon J."/>
            <person name="Bollina V."/>
            <person name="Clarke W.E."/>
            <person name="Tuteja R."/>
            <person name="Spillane C."/>
            <person name="Robinson S.J."/>
            <person name="Links M.G."/>
            <person name="Clarke C."/>
            <person name="Higgins E.E."/>
            <person name="Huebert T."/>
            <person name="Sharpe A.G."/>
            <person name="Parkin I.A."/>
        </authorList>
    </citation>
    <scope>NUCLEOTIDE SEQUENCE [LARGE SCALE GENOMIC DNA]</scope>
    <source>
        <strain evidence="6">cv. DH55</strain>
    </source>
</reference>
<name>A0ABM0TCF7_CAMSA</name>
<evidence type="ECO:0000313" key="7">
    <source>
        <dbReference type="RefSeq" id="XP_010424161.1"/>
    </source>
</evidence>
<keyword evidence="2 4" id="KW-0863">Zinc-finger</keyword>
<evidence type="ECO:0000256" key="2">
    <source>
        <dbReference type="ARBA" id="ARBA00022771"/>
    </source>
</evidence>
<proteinExistence type="predicted"/>
<accession>A0ABM0TCF7</accession>
<evidence type="ECO:0000256" key="3">
    <source>
        <dbReference type="ARBA" id="ARBA00022833"/>
    </source>
</evidence>
<feature type="domain" description="GRF-type" evidence="5">
    <location>
        <begin position="20"/>
        <end position="64"/>
    </location>
</feature>
<dbReference type="GeneID" id="104709209"/>
<keyword evidence="1" id="KW-0479">Metal-binding</keyword>
<evidence type="ECO:0000256" key="1">
    <source>
        <dbReference type="ARBA" id="ARBA00022723"/>
    </source>
</evidence>
<keyword evidence="3" id="KW-0862">Zinc</keyword>
<dbReference type="PANTHER" id="PTHR33248">
    <property type="entry name" value="ZINC ION-BINDING PROTEIN"/>
    <property type="match status" value="1"/>
</dbReference>
<evidence type="ECO:0000313" key="6">
    <source>
        <dbReference type="Proteomes" id="UP000694864"/>
    </source>
</evidence>
<evidence type="ECO:0000256" key="4">
    <source>
        <dbReference type="PROSITE-ProRule" id="PRU01343"/>
    </source>
</evidence>
<sequence>MDLSTGSSSMSRSSGILKKCDCGLPAKIFTSKTEKNLSRRFFGCQLYKDGGTEHCKYFKRFDQEEVKGWPRNALIQAVAENREKEIVIDQLKITIVELRSDLEKHLEDSGKVLYRQRLIITSLTGLLVCAFDHHIVNWIACMCHWSHYIWLM</sequence>
<dbReference type="RefSeq" id="XP_010424161.1">
    <property type="nucleotide sequence ID" value="XM_010425859.1"/>
</dbReference>
<evidence type="ECO:0000259" key="5">
    <source>
        <dbReference type="PROSITE" id="PS51999"/>
    </source>
</evidence>